<dbReference type="EMBL" id="MBFT01000313">
    <property type="protein sequence ID" value="PVU93612.1"/>
    <property type="molecule type" value="Genomic_DNA"/>
</dbReference>
<keyword evidence="4" id="KW-1185">Reference proteome</keyword>
<keyword evidence="1" id="KW-0479">Metal-binding</keyword>
<evidence type="ECO:0000313" key="4">
    <source>
        <dbReference type="Proteomes" id="UP000245699"/>
    </source>
</evidence>
<reference evidence="3 4" key="1">
    <citation type="journal article" date="2018" name="MBio">
        <title>Comparative Genomics Reveals the Core Gene Toolbox for the Fungus-Insect Symbiosis.</title>
        <authorList>
            <person name="Wang Y."/>
            <person name="Stata M."/>
            <person name="Wang W."/>
            <person name="Stajich J.E."/>
            <person name="White M.M."/>
            <person name="Moncalvo J.M."/>
        </authorList>
    </citation>
    <scope>NUCLEOTIDE SEQUENCE [LARGE SCALE GENOMIC DNA]</scope>
    <source>
        <strain evidence="3 4">AUS-77-4</strain>
    </source>
</reference>
<dbReference type="PANTHER" id="PTHR23422">
    <property type="entry name" value="DIPEPTIDYL PEPTIDASE III-RELATED"/>
    <property type="match status" value="1"/>
</dbReference>
<name>A0A2T9YMQ0_9FUNG</name>
<proteinExistence type="predicted"/>
<dbReference type="InterPro" id="IPR039461">
    <property type="entry name" value="Peptidase_M49"/>
</dbReference>
<keyword evidence="2" id="KW-0378">Hydrolase</keyword>
<dbReference type="GO" id="GO:0008239">
    <property type="term" value="F:dipeptidyl-peptidase activity"/>
    <property type="evidence" value="ECO:0007669"/>
    <property type="project" value="TreeGrafter"/>
</dbReference>
<organism evidence="3 4">
    <name type="scientific">Furculomyces boomerangus</name>
    <dbReference type="NCBI Taxonomy" id="61424"/>
    <lineage>
        <taxon>Eukaryota</taxon>
        <taxon>Fungi</taxon>
        <taxon>Fungi incertae sedis</taxon>
        <taxon>Zoopagomycota</taxon>
        <taxon>Kickxellomycotina</taxon>
        <taxon>Harpellomycetes</taxon>
        <taxon>Harpellales</taxon>
        <taxon>Harpellaceae</taxon>
        <taxon>Furculomyces</taxon>
    </lineage>
</organism>
<gene>
    <name evidence="3" type="ORF">BB559_003211</name>
</gene>
<dbReference type="GO" id="GO:0046872">
    <property type="term" value="F:metal ion binding"/>
    <property type="evidence" value="ECO:0007669"/>
    <property type="project" value="UniProtKB-KW"/>
</dbReference>
<sequence length="583" mass="65777">MKINMKIRNPTKKVSLLFTVLPFFSNAVFGPQGRQLTFGINNNSHFVSTNSTSKQIVEMDLEQRINQYKPTKLSADLSHLSKNDIQAAKKLVKVAKLVDSIYFKQLWKGCLALRDRLESQKDVGKKECLEYKFFMIQRGPWDGADSDKPFIEGVPEMPPGANVYPEDMTKEEFEAFVKTLSQTDKKHATGFYHSIVRNPDGTLGIQKYSEAYKEFLVPAAKLMQEASELVTNESFKRFLKSRGESFLTNEYIKSEVDWLQVDGNSPMEVAVGPYEVYKDSLFASKSFFEIYIHARDFKSTAQLDKFTSSLRYIESRLPVPDNYKNTELKPPTIVVVNQLYSGGDVSVPMTAAYNLPNDEEATDIGGSKLTLIKNVQEGKFKSVLTPISKIVLDESQQQSVDFDAFFTHVLLHEVAHSNGPSYIVSDPKVTVRSRMQEFHSTLEEAKADIVGLFAARQLVENGVIEDVSTEQFYITYLASAFRSIRFGLNEAHGRGQAIQLNFLIDQGGFEYNKENKTFKVNFDKIDKAVERLVEAIILIQGNGDKSAAESFVGKYGINRDYTVGMLESLVGVPVDIQPVWEEL</sequence>
<dbReference type="AlphaFoldDB" id="A0A2T9YMQ0"/>
<evidence type="ECO:0000256" key="1">
    <source>
        <dbReference type="ARBA" id="ARBA00022723"/>
    </source>
</evidence>
<dbReference type="OrthoDB" id="510307at2759"/>
<dbReference type="Proteomes" id="UP000245699">
    <property type="component" value="Unassembled WGS sequence"/>
</dbReference>
<evidence type="ECO:0008006" key="5">
    <source>
        <dbReference type="Google" id="ProtNLM"/>
    </source>
</evidence>
<dbReference type="Gene3D" id="3.30.540.30">
    <property type="match status" value="1"/>
</dbReference>
<evidence type="ECO:0000313" key="3">
    <source>
        <dbReference type="EMBL" id="PVU93612.1"/>
    </source>
</evidence>
<comment type="caution">
    <text evidence="3">The sequence shown here is derived from an EMBL/GenBank/DDBJ whole genome shotgun (WGS) entry which is preliminary data.</text>
</comment>
<dbReference type="GO" id="GO:0005737">
    <property type="term" value="C:cytoplasm"/>
    <property type="evidence" value="ECO:0007669"/>
    <property type="project" value="TreeGrafter"/>
</dbReference>
<protein>
    <recommendedName>
        <fullName evidence="5">Nudix hydrolase 3</fullName>
    </recommendedName>
</protein>
<accession>A0A2T9YMQ0</accession>
<evidence type="ECO:0000256" key="2">
    <source>
        <dbReference type="ARBA" id="ARBA00022801"/>
    </source>
</evidence>
<dbReference type="STRING" id="61424.A0A2T9YMQ0"/>
<dbReference type="Pfam" id="PF03571">
    <property type="entry name" value="Peptidase_M49"/>
    <property type="match status" value="1"/>
</dbReference>
<dbReference type="PANTHER" id="PTHR23422:SF9">
    <property type="entry name" value="ZN-DEPENDENT HYDROLASE"/>
    <property type="match status" value="1"/>
</dbReference>